<comment type="caution">
    <text evidence="13">The sequence shown here is derived from an EMBL/GenBank/DDBJ whole genome shotgun (WGS) entry which is preliminary data.</text>
</comment>
<evidence type="ECO:0000256" key="8">
    <source>
        <dbReference type="ARBA" id="ARBA00054674"/>
    </source>
</evidence>
<dbReference type="Proteomes" id="UP000835052">
    <property type="component" value="Unassembled WGS sequence"/>
</dbReference>
<keyword evidence="5" id="KW-0378">Hydrolase</keyword>
<evidence type="ECO:0000259" key="12">
    <source>
        <dbReference type="PROSITE" id="PS51462"/>
    </source>
</evidence>
<gene>
    <name evidence="13" type="ORF">CAUJ_LOCUS7541</name>
</gene>
<protein>
    <recommendedName>
        <fullName evidence="10">Uridine diphosphate glucose pyrophosphatase NUDT14</fullName>
        <ecNumber evidence="9">3.6.1.45</ecNumber>
    </recommendedName>
    <alternativeName>
        <fullName evidence="11">Nucleoside diphosphate-linked moiety X motif 14</fullName>
    </alternativeName>
</protein>
<evidence type="ECO:0000256" key="2">
    <source>
        <dbReference type="ARBA" id="ARBA00004496"/>
    </source>
</evidence>
<evidence type="ECO:0000313" key="13">
    <source>
        <dbReference type="EMBL" id="CAD6191622.1"/>
    </source>
</evidence>
<keyword evidence="6" id="KW-0460">Magnesium</keyword>
<evidence type="ECO:0000256" key="4">
    <source>
        <dbReference type="ARBA" id="ARBA00022490"/>
    </source>
</evidence>
<dbReference type="FunFam" id="3.90.79.10:FF:000035">
    <property type="entry name" value="Uridine diphosphate glucose pyrophosphatase"/>
    <property type="match status" value="1"/>
</dbReference>
<comment type="subcellular location">
    <subcellularLocation>
        <location evidence="2">Cytoplasm</location>
    </subcellularLocation>
</comment>
<dbReference type="EC" id="3.6.1.45" evidence="9"/>
<dbReference type="GO" id="GO:0019693">
    <property type="term" value="P:ribose phosphate metabolic process"/>
    <property type="evidence" value="ECO:0007669"/>
    <property type="project" value="TreeGrafter"/>
</dbReference>
<dbReference type="EMBL" id="CAJGYM010000022">
    <property type="protein sequence ID" value="CAD6191622.1"/>
    <property type="molecule type" value="Genomic_DNA"/>
</dbReference>
<dbReference type="PROSITE" id="PS51462">
    <property type="entry name" value="NUDIX"/>
    <property type="match status" value="1"/>
</dbReference>
<evidence type="ECO:0000256" key="11">
    <source>
        <dbReference type="ARBA" id="ARBA00080475"/>
    </source>
</evidence>
<dbReference type="PANTHER" id="PTHR11839:SF15">
    <property type="entry name" value="URIDINE DIPHOSPHATE GLUCOSE PYROPHOSPHATASE NUDT14"/>
    <property type="match status" value="1"/>
</dbReference>
<organism evidence="13 14">
    <name type="scientific">Caenorhabditis auriculariae</name>
    <dbReference type="NCBI Taxonomy" id="2777116"/>
    <lineage>
        <taxon>Eukaryota</taxon>
        <taxon>Metazoa</taxon>
        <taxon>Ecdysozoa</taxon>
        <taxon>Nematoda</taxon>
        <taxon>Chromadorea</taxon>
        <taxon>Rhabditida</taxon>
        <taxon>Rhabditina</taxon>
        <taxon>Rhabditomorpha</taxon>
        <taxon>Rhabditoidea</taxon>
        <taxon>Rhabditidae</taxon>
        <taxon>Peloderinae</taxon>
        <taxon>Caenorhabditis</taxon>
    </lineage>
</organism>
<evidence type="ECO:0000256" key="5">
    <source>
        <dbReference type="ARBA" id="ARBA00022801"/>
    </source>
</evidence>
<dbReference type="SUPFAM" id="SSF55811">
    <property type="entry name" value="Nudix"/>
    <property type="match status" value="1"/>
</dbReference>
<dbReference type="InterPro" id="IPR000086">
    <property type="entry name" value="NUDIX_hydrolase_dom"/>
</dbReference>
<name>A0A8S1H928_9PELO</name>
<dbReference type="InterPro" id="IPR015797">
    <property type="entry name" value="NUDIX_hydrolase-like_dom_sf"/>
</dbReference>
<keyword evidence="14" id="KW-1185">Reference proteome</keyword>
<reference evidence="13" key="1">
    <citation type="submission" date="2020-10" db="EMBL/GenBank/DDBJ databases">
        <authorList>
            <person name="Kikuchi T."/>
        </authorList>
    </citation>
    <scope>NUCLEOTIDE SEQUENCE</scope>
    <source>
        <strain evidence="13">NKZ352</strain>
    </source>
</reference>
<keyword evidence="4" id="KW-0963">Cytoplasm</keyword>
<dbReference type="GO" id="GO:0008768">
    <property type="term" value="F:UDP-sugar diphosphatase activity"/>
    <property type="evidence" value="ECO:0007669"/>
    <property type="project" value="UniProtKB-EC"/>
</dbReference>
<evidence type="ECO:0000256" key="10">
    <source>
        <dbReference type="ARBA" id="ARBA00071467"/>
    </source>
</evidence>
<dbReference type="CDD" id="cd18887">
    <property type="entry name" value="NUDIX_UGPPase_Nudt14"/>
    <property type="match status" value="1"/>
</dbReference>
<feature type="domain" description="Nudix hydrolase" evidence="12">
    <location>
        <begin position="44"/>
        <end position="214"/>
    </location>
</feature>
<dbReference type="AlphaFoldDB" id="A0A8S1H928"/>
<evidence type="ECO:0000256" key="6">
    <source>
        <dbReference type="ARBA" id="ARBA00022842"/>
    </source>
</evidence>
<evidence type="ECO:0000256" key="7">
    <source>
        <dbReference type="ARBA" id="ARBA00051086"/>
    </source>
</evidence>
<dbReference type="PANTHER" id="PTHR11839">
    <property type="entry name" value="UDP/ADP-SUGAR PYROPHOSPHATASE"/>
    <property type="match status" value="1"/>
</dbReference>
<dbReference type="GO" id="GO:0006753">
    <property type="term" value="P:nucleoside phosphate metabolic process"/>
    <property type="evidence" value="ECO:0007669"/>
    <property type="project" value="TreeGrafter"/>
</dbReference>
<dbReference type="GO" id="GO:0005737">
    <property type="term" value="C:cytoplasm"/>
    <property type="evidence" value="ECO:0007669"/>
    <property type="project" value="UniProtKB-SubCell"/>
</dbReference>
<sequence>MAAAGSSDRVTNVSFITDFVSKYQKGLEMEFDHGTSRRKYEYNVKFSSVAVLLYHTELNKLLMVRQFRPAVFVGRVSRMAENLGKSLEEIEWEKYDANLGYTLELCAGIIDKDLPIADVAREEVAEECGYAVRTDDLLPIFTSLTGTHQTGNTDFMFYAEIDESMKISEGGGNLAEGEAITKLRLFPWKNRMKESFQVFLTPEEARQMLVPSKNCVLQGPAGVLLAIQWWLHGRSRGSPITSSNDIYEPINTKNLSNFSFKDALYRQVDGYAPRRMFFTLGPMTRSWDLALAPNNVVILLFDKASQELILTQMFRPAAFVGRARKLKENAGKQLSEIGWESYDVRWSYPLELDGCLVEPKDDLFSTATSVAQKLGYRVDVASLLHIGQFVTGVSQSGNVQDVFFSTVNGPSTKPLDTESDVIERRFHVSVLPQLFQQRSLGPPTTYFAIQWFLENQSLVNT</sequence>
<evidence type="ECO:0000256" key="1">
    <source>
        <dbReference type="ARBA" id="ARBA00001946"/>
    </source>
</evidence>
<dbReference type="OrthoDB" id="10249920at2759"/>
<evidence type="ECO:0000313" key="14">
    <source>
        <dbReference type="Proteomes" id="UP000835052"/>
    </source>
</evidence>
<evidence type="ECO:0000256" key="3">
    <source>
        <dbReference type="ARBA" id="ARBA00011738"/>
    </source>
</evidence>
<comment type="subunit">
    <text evidence="3">Homodimer.</text>
</comment>
<evidence type="ECO:0000256" key="9">
    <source>
        <dbReference type="ARBA" id="ARBA00066480"/>
    </source>
</evidence>
<dbReference type="Gene3D" id="3.90.79.10">
    <property type="entry name" value="Nucleoside Triphosphate Pyrophosphohydrolase"/>
    <property type="match status" value="2"/>
</dbReference>
<proteinExistence type="predicted"/>
<comment type="function">
    <text evidence="8">Hydrolyzes UDP-glucose to glucose 1-phosphate and UMP and ADP-ribose to ribose 5-phosphate and AMP. The physiological substrate is probably UDP-glucose. Poor activity on other substrates such as ADP-glucose, CDP-glucose, GDP-glucose and GDP-mannose.</text>
</comment>
<comment type="catalytic activity">
    <reaction evidence="7">
        <text>UDP-sugar + H2O = UMP + alpha-D-aldose 1-phosphate.</text>
        <dbReference type="EC" id="3.6.1.45"/>
    </reaction>
</comment>
<comment type="cofactor">
    <cofactor evidence="1">
        <name>Mg(2+)</name>
        <dbReference type="ChEBI" id="CHEBI:18420"/>
    </cofactor>
</comment>
<accession>A0A8S1H928</accession>